<evidence type="ECO:0000256" key="4">
    <source>
        <dbReference type="SAM" id="MobiDB-lite"/>
    </source>
</evidence>
<dbReference type="FunFam" id="3.40.50.150:FF:000626">
    <property type="entry name" value="Uncharacterized protein"/>
    <property type="match status" value="1"/>
</dbReference>
<dbReference type="SUPFAM" id="SSF53335">
    <property type="entry name" value="S-adenosyl-L-methionine-dependent methyltransferases"/>
    <property type="match status" value="1"/>
</dbReference>
<proteinExistence type="inferred from homology"/>
<evidence type="ECO:0008006" key="7">
    <source>
        <dbReference type="Google" id="ProtNLM"/>
    </source>
</evidence>
<evidence type="ECO:0000256" key="1">
    <source>
        <dbReference type="ARBA" id="ARBA00008361"/>
    </source>
</evidence>
<dbReference type="InterPro" id="IPR051419">
    <property type="entry name" value="Lys/N-term_MeTrsfase_sf"/>
</dbReference>
<evidence type="ECO:0000256" key="2">
    <source>
        <dbReference type="ARBA" id="ARBA00022603"/>
    </source>
</evidence>
<gene>
    <name evidence="5" type="ORF">FB567DRAFT_513497</name>
</gene>
<comment type="similarity">
    <text evidence="1">Belongs to the methyltransferase superfamily.</text>
</comment>
<dbReference type="Proteomes" id="UP000813461">
    <property type="component" value="Unassembled WGS sequence"/>
</dbReference>
<reference evidence="5" key="1">
    <citation type="journal article" date="2021" name="Nat. Commun.">
        <title>Genetic determinants of endophytism in the Arabidopsis root mycobiome.</title>
        <authorList>
            <person name="Mesny F."/>
            <person name="Miyauchi S."/>
            <person name="Thiergart T."/>
            <person name="Pickel B."/>
            <person name="Atanasova L."/>
            <person name="Karlsson M."/>
            <person name="Huettel B."/>
            <person name="Barry K.W."/>
            <person name="Haridas S."/>
            <person name="Chen C."/>
            <person name="Bauer D."/>
            <person name="Andreopoulos W."/>
            <person name="Pangilinan J."/>
            <person name="LaButti K."/>
            <person name="Riley R."/>
            <person name="Lipzen A."/>
            <person name="Clum A."/>
            <person name="Drula E."/>
            <person name="Henrissat B."/>
            <person name="Kohler A."/>
            <person name="Grigoriev I.V."/>
            <person name="Martin F.M."/>
            <person name="Hacquard S."/>
        </authorList>
    </citation>
    <scope>NUCLEOTIDE SEQUENCE</scope>
    <source>
        <strain evidence="5">MPI-SDFR-AT-0120</strain>
    </source>
</reference>
<protein>
    <recommendedName>
        <fullName evidence="7">Methyltransferase domain-containing protein</fullName>
    </recommendedName>
</protein>
<feature type="region of interest" description="Disordered" evidence="4">
    <location>
        <begin position="1"/>
        <end position="25"/>
    </location>
</feature>
<dbReference type="Gene3D" id="3.40.50.150">
    <property type="entry name" value="Vaccinia Virus protein VP39"/>
    <property type="match status" value="1"/>
</dbReference>
<sequence>MTTANDDSSSDSGSQDDMPPSYGSQEYWNQRFKTESEPFEWLEAPETLDPFLVEALDKFGENRPKLLHIGCGTSMLSYHLRTTVPDPGQIHNLDYSEVAIDLGRAREKRVCNIQDQEEDGSTAVKYMRWDAVDLLDHTSLLRACKPGEYSVVVDKSTSDCIACIDDVKISLPYPIDVPSDNPIDFDLKQTPDPIYTLHILAVHLALITKSGARWISLSYSEDRFPFVDGLYSSRPHIPGFPDTGTLWKLLDKRAVESKNEKVPKRTDGMTITHIPKIFHWVYVLERTNVPLVVRGAHI</sequence>
<keyword evidence="2" id="KW-0489">Methyltransferase</keyword>
<feature type="compositionally biased region" description="Low complexity" evidence="4">
    <location>
        <begin position="1"/>
        <end position="17"/>
    </location>
</feature>
<evidence type="ECO:0000313" key="6">
    <source>
        <dbReference type="Proteomes" id="UP000813461"/>
    </source>
</evidence>
<dbReference type="AlphaFoldDB" id="A0A8K0RMD6"/>
<accession>A0A8K0RMD6</accession>
<keyword evidence="3" id="KW-0808">Transferase</keyword>
<evidence type="ECO:0000256" key="3">
    <source>
        <dbReference type="ARBA" id="ARBA00022679"/>
    </source>
</evidence>
<dbReference type="PANTHER" id="PTHR12176:SF84">
    <property type="entry name" value="METHYLTRANSFERASE DOMAIN-CONTAINING PROTEIN"/>
    <property type="match status" value="1"/>
</dbReference>
<dbReference type="OrthoDB" id="411785at2759"/>
<organism evidence="5 6">
    <name type="scientific">Paraphoma chrysanthemicola</name>
    <dbReference type="NCBI Taxonomy" id="798071"/>
    <lineage>
        <taxon>Eukaryota</taxon>
        <taxon>Fungi</taxon>
        <taxon>Dikarya</taxon>
        <taxon>Ascomycota</taxon>
        <taxon>Pezizomycotina</taxon>
        <taxon>Dothideomycetes</taxon>
        <taxon>Pleosporomycetidae</taxon>
        <taxon>Pleosporales</taxon>
        <taxon>Pleosporineae</taxon>
        <taxon>Phaeosphaeriaceae</taxon>
        <taxon>Paraphoma</taxon>
    </lineage>
</organism>
<name>A0A8K0RMD6_9PLEO</name>
<comment type="caution">
    <text evidence="5">The sequence shown here is derived from an EMBL/GenBank/DDBJ whole genome shotgun (WGS) entry which is preliminary data.</text>
</comment>
<dbReference type="EMBL" id="JAGMVJ010000001">
    <property type="protein sequence ID" value="KAH7095823.1"/>
    <property type="molecule type" value="Genomic_DNA"/>
</dbReference>
<keyword evidence="6" id="KW-1185">Reference proteome</keyword>
<evidence type="ECO:0000313" key="5">
    <source>
        <dbReference type="EMBL" id="KAH7095823.1"/>
    </source>
</evidence>
<dbReference type="GO" id="GO:0032259">
    <property type="term" value="P:methylation"/>
    <property type="evidence" value="ECO:0007669"/>
    <property type="project" value="UniProtKB-KW"/>
</dbReference>
<dbReference type="PANTHER" id="PTHR12176">
    <property type="entry name" value="SAM-DEPENDENT METHYLTRANSFERASE SUPERFAMILY PROTEIN"/>
    <property type="match status" value="1"/>
</dbReference>
<dbReference type="InterPro" id="IPR029063">
    <property type="entry name" value="SAM-dependent_MTases_sf"/>
</dbReference>
<dbReference type="GO" id="GO:0008168">
    <property type="term" value="F:methyltransferase activity"/>
    <property type="evidence" value="ECO:0007669"/>
    <property type="project" value="UniProtKB-KW"/>
</dbReference>